<dbReference type="InterPro" id="IPR001452">
    <property type="entry name" value="SH3_domain"/>
</dbReference>
<keyword evidence="3 11" id="KW-0728">SH3 domain</keyword>
<evidence type="ECO:0000256" key="10">
    <source>
        <dbReference type="ARBA" id="ARBA00068024"/>
    </source>
</evidence>
<feature type="compositionally biased region" description="Basic and acidic residues" evidence="13">
    <location>
        <begin position="705"/>
        <end position="718"/>
    </location>
</feature>
<comment type="subcellular location">
    <subcellularLocation>
        <location evidence="1">Cell membrane</location>
    </subcellularLocation>
    <subcellularLocation>
        <location evidence="8">Synapse</location>
    </subcellularLocation>
</comment>
<dbReference type="InterPro" id="IPR003961">
    <property type="entry name" value="FN3_dom"/>
</dbReference>
<evidence type="ECO:0000313" key="16">
    <source>
        <dbReference type="Ensembl" id="ENSGMOP00000065313.1"/>
    </source>
</evidence>
<evidence type="ECO:0000256" key="11">
    <source>
        <dbReference type="PROSITE-ProRule" id="PRU00192"/>
    </source>
</evidence>
<keyword evidence="4" id="KW-1003">Cell membrane</keyword>
<name>A0A8C5FVV1_GADMO</name>
<sequence length="947" mass="105560">MREAAERRQQLELEHEQALAVLNAKQQEIDLLQKAQVEAKKEHEGAVHLLEAKVRELEEKCRNQSEQFNLLSKELEKFRLQAGTFDILSTEPLTLCESPGSPSKSLSQLLNGLACPLGKGNEAPMSRSLISEFIRPLQMSGDKPDLLSLKPTFLTRGRDSGPRQTLLSEVCVSPGPASHVTAPIVSDYNPYDGPNEHPEAELPLVSGKYLYVYGTMDEDGFYEGELLDGQQGLVPSNFVDFVQDEEKPMDGMSNSRLAMDLLGTCSNGTGTLDVSTDEVGEDVVPYPRRINLIKQLAKSVIVGWEPPVVPPGWGSISGYNVLVDDEVRMSVPYGGRTKSLIERLNLATSTYRVSVQCITERGLSDRLRCSLLVGKEVVVAPYYLRVDNITQVSAELSWMPSNSNYSHNIFLNGSEYDMVKAGGHRYQFFNLKPMTVYKVKVVAREHQVPWQLPLEHREKREISVEFCTQHAGPPFPPQEVQVQCGPTAGIMQVRWKPPDLSAAGTSNGANVIGYAVCTKGQKIAEVMFPTADYVSVEVNRIQGLEAREVIVRTLSAQGESQDSPAALIPHTLLGSPRLSRRTTATKPLLGARDPDTKDREAGLRAARPWERSPSPLPPCMRGGPHLEPPYLAPRRSPSPQRILPQPQGAHSEDYHTESSRGSDLSDIMEEDEEDLYSEMQLEEGRRRSINSHSTLKIIGNSASHGHSDRQDHSGRRSDGYGVGSGRRPGRARRSSDCYEESEADEMTRIFVALFDYDPLSMSPNPDAAREELPFKEGQILKVFGKKDTDGFYRAEIRDRSGLIPCNMVSEIQTEDDDMMLQLLKQGFLPLNTPVERLERNRRSGRQLSMSTRRMVALYDYDPRESSPNVDVEAELTFCAGDVIVVFGEIDEDGFYYGELNGHKGLIPSNFLEEVPDDVEVFLSDPPSRYPPDHPGRIKTKRVHAPQY</sequence>
<organism evidence="16 17">
    <name type="scientific">Gadus morhua</name>
    <name type="common">Atlantic cod</name>
    <dbReference type="NCBI Taxonomy" id="8049"/>
    <lineage>
        <taxon>Eukaryota</taxon>
        <taxon>Metazoa</taxon>
        <taxon>Chordata</taxon>
        <taxon>Craniata</taxon>
        <taxon>Vertebrata</taxon>
        <taxon>Euteleostomi</taxon>
        <taxon>Actinopterygii</taxon>
        <taxon>Neopterygii</taxon>
        <taxon>Teleostei</taxon>
        <taxon>Neoteleostei</taxon>
        <taxon>Acanthomorphata</taxon>
        <taxon>Zeiogadaria</taxon>
        <taxon>Gadariae</taxon>
        <taxon>Gadiformes</taxon>
        <taxon>Gadoidei</taxon>
        <taxon>Gadidae</taxon>
        <taxon>Gadus</taxon>
    </lineage>
</organism>
<evidence type="ECO:0000256" key="2">
    <source>
        <dbReference type="ARBA" id="ARBA00010749"/>
    </source>
</evidence>
<dbReference type="FunFam" id="2.60.40.10:FF:000072">
    <property type="entry name" value="RIMS-binding protein 2 isoform X1"/>
    <property type="match status" value="1"/>
</dbReference>
<dbReference type="PROSITE" id="PS50853">
    <property type="entry name" value="FN3"/>
    <property type="match status" value="1"/>
</dbReference>
<feature type="compositionally biased region" description="Basic and acidic residues" evidence="13">
    <location>
        <begin position="650"/>
        <end position="660"/>
    </location>
</feature>
<dbReference type="Pfam" id="PF25523">
    <property type="entry name" value="Ig_RIMBP2"/>
    <property type="match status" value="1"/>
</dbReference>
<gene>
    <name evidence="16" type="primary">RIMBP2</name>
</gene>
<evidence type="ECO:0000256" key="7">
    <source>
        <dbReference type="ARBA" id="ARBA00023136"/>
    </source>
</evidence>
<dbReference type="InterPro" id="IPR035753">
    <property type="entry name" value="RIM-BP_SH3_2"/>
</dbReference>
<dbReference type="InterPro" id="IPR036028">
    <property type="entry name" value="SH3-like_dom_sf"/>
</dbReference>
<evidence type="ECO:0000256" key="9">
    <source>
        <dbReference type="ARBA" id="ARBA00054159"/>
    </source>
</evidence>
<feature type="region of interest" description="Disordered" evidence="13">
    <location>
        <begin position="699"/>
        <end position="739"/>
    </location>
</feature>
<evidence type="ECO:0000256" key="6">
    <source>
        <dbReference type="ARBA" id="ARBA00023018"/>
    </source>
</evidence>
<dbReference type="SMART" id="SM00060">
    <property type="entry name" value="FN3"/>
    <property type="match status" value="3"/>
</dbReference>
<comment type="function">
    <text evidence="9">Plays a role in the synaptic transmission as bifunctional linker that interacts simultaneously with RIMS1, RIMS2, CACNA1D and CACNA1B.</text>
</comment>
<dbReference type="CDD" id="cd00063">
    <property type="entry name" value="FN3"/>
    <property type="match status" value="2"/>
</dbReference>
<dbReference type="AlphaFoldDB" id="A0A8C5FVV1"/>
<dbReference type="FunFam" id="2.30.30.40:FF:000023">
    <property type="entry name" value="RIMS-binding protein 2 isoform F"/>
    <property type="match status" value="1"/>
</dbReference>
<dbReference type="GO" id="GO:0045202">
    <property type="term" value="C:synapse"/>
    <property type="evidence" value="ECO:0007669"/>
    <property type="project" value="UniProtKB-SubCell"/>
</dbReference>
<feature type="domain" description="Fibronectin type-III" evidence="15">
    <location>
        <begin position="284"/>
        <end position="377"/>
    </location>
</feature>
<dbReference type="Ensembl" id="ENSGMOT00000045489.1">
    <property type="protein sequence ID" value="ENSGMOP00000065313.1"/>
    <property type="gene ID" value="ENSGMOG00000006756.2"/>
</dbReference>
<evidence type="ECO:0000256" key="5">
    <source>
        <dbReference type="ARBA" id="ARBA00022737"/>
    </source>
</evidence>
<dbReference type="InterPro" id="IPR036116">
    <property type="entry name" value="FN3_sf"/>
</dbReference>
<evidence type="ECO:0000313" key="17">
    <source>
        <dbReference type="Proteomes" id="UP000694546"/>
    </source>
</evidence>
<evidence type="ECO:0000256" key="13">
    <source>
        <dbReference type="SAM" id="MobiDB-lite"/>
    </source>
</evidence>
<reference evidence="16" key="2">
    <citation type="submission" date="2025-09" db="UniProtKB">
        <authorList>
            <consortium name="Ensembl"/>
        </authorList>
    </citation>
    <scope>IDENTIFICATION</scope>
</reference>
<keyword evidence="5" id="KW-0677">Repeat</keyword>
<accession>A0A8C5FVV1</accession>
<dbReference type="FunFam" id="2.60.40.10:FF:000643">
    <property type="entry name" value="RIMS-binding protein 2 isoform X1"/>
    <property type="match status" value="1"/>
</dbReference>
<dbReference type="GeneTree" id="ENSGT00950000183203"/>
<dbReference type="FunFam" id="2.30.30.40:FF:000006">
    <property type="entry name" value="RIMS-binding protein 2 isoform X1"/>
    <property type="match status" value="1"/>
</dbReference>
<proteinExistence type="inferred from homology"/>
<keyword evidence="7" id="KW-0472">Membrane</keyword>
<dbReference type="InterPro" id="IPR040325">
    <property type="entry name" value="RIMBP1/2/3"/>
</dbReference>
<evidence type="ECO:0000256" key="3">
    <source>
        <dbReference type="ARBA" id="ARBA00022443"/>
    </source>
</evidence>
<keyword evidence="12" id="KW-0175">Coiled coil</keyword>
<dbReference type="PANTHER" id="PTHR14234:SF18">
    <property type="entry name" value="RIMS-BINDING PROTEIN 2"/>
    <property type="match status" value="1"/>
</dbReference>
<dbReference type="Gene3D" id="2.60.40.10">
    <property type="entry name" value="Immunoglobulins"/>
    <property type="match status" value="2"/>
</dbReference>
<dbReference type="SUPFAM" id="SSF50044">
    <property type="entry name" value="SH3-domain"/>
    <property type="match status" value="3"/>
</dbReference>
<comment type="similarity">
    <text evidence="2">Belongs to the RIMBP family.</text>
</comment>
<feature type="coiled-coil region" evidence="12">
    <location>
        <begin position="1"/>
        <end position="74"/>
    </location>
</feature>
<dbReference type="InterPro" id="IPR013783">
    <property type="entry name" value="Ig-like_fold"/>
</dbReference>
<dbReference type="PROSITE" id="PS50002">
    <property type="entry name" value="SH3"/>
    <property type="match status" value="3"/>
</dbReference>
<dbReference type="PRINTS" id="PR00452">
    <property type="entry name" value="SH3DOMAIN"/>
</dbReference>
<dbReference type="SUPFAM" id="SSF49265">
    <property type="entry name" value="Fibronectin type III"/>
    <property type="match status" value="2"/>
</dbReference>
<evidence type="ECO:0000259" key="15">
    <source>
        <dbReference type="PROSITE" id="PS50853"/>
    </source>
</evidence>
<evidence type="ECO:0000256" key="8">
    <source>
        <dbReference type="ARBA" id="ARBA00034103"/>
    </source>
</evidence>
<feature type="compositionally biased region" description="Basic residues" evidence="13">
    <location>
        <begin position="936"/>
        <end position="947"/>
    </location>
</feature>
<dbReference type="GO" id="GO:0005886">
    <property type="term" value="C:plasma membrane"/>
    <property type="evidence" value="ECO:0007669"/>
    <property type="project" value="UniProtKB-SubCell"/>
</dbReference>
<dbReference type="Proteomes" id="UP000694546">
    <property type="component" value="Chromosome 6"/>
</dbReference>
<dbReference type="Pfam" id="PF07653">
    <property type="entry name" value="SH3_2"/>
    <property type="match status" value="3"/>
</dbReference>
<feature type="domain" description="SH3" evidence="14">
    <location>
        <begin position="745"/>
        <end position="813"/>
    </location>
</feature>
<evidence type="ECO:0000259" key="14">
    <source>
        <dbReference type="PROSITE" id="PS50002"/>
    </source>
</evidence>
<feature type="region of interest" description="Disordered" evidence="13">
    <location>
        <begin position="557"/>
        <end position="666"/>
    </location>
</feature>
<dbReference type="PANTHER" id="PTHR14234">
    <property type="entry name" value="RIM BINDING PROTEIN-RELATED"/>
    <property type="match status" value="1"/>
</dbReference>
<protein>
    <recommendedName>
        <fullName evidence="10">RIMS-binding protein 2</fullName>
    </recommendedName>
</protein>
<reference evidence="16" key="1">
    <citation type="submission" date="2025-08" db="UniProtKB">
        <authorList>
            <consortium name="Ensembl"/>
        </authorList>
    </citation>
    <scope>IDENTIFICATION</scope>
</reference>
<feature type="compositionally biased region" description="Basic and acidic residues" evidence="13">
    <location>
        <begin position="592"/>
        <end position="610"/>
    </location>
</feature>
<feature type="domain" description="SH3" evidence="14">
    <location>
        <begin position="177"/>
        <end position="244"/>
    </location>
</feature>
<evidence type="ECO:0000256" key="1">
    <source>
        <dbReference type="ARBA" id="ARBA00004236"/>
    </source>
</evidence>
<keyword evidence="6" id="KW-0770">Synapse</keyword>
<dbReference type="FunFam" id="2.30.30.40:FF:000016">
    <property type="entry name" value="RIMS-binding protein 2 isoform X2"/>
    <property type="match status" value="1"/>
</dbReference>
<dbReference type="CDD" id="cd12012">
    <property type="entry name" value="SH3_RIM-BP_2"/>
    <property type="match status" value="1"/>
</dbReference>
<evidence type="ECO:0000256" key="12">
    <source>
        <dbReference type="SAM" id="Coils"/>
    </source>
</evidence>
<dbReference type="InterPro" id="IPR057884">
    <property type="entry name" value="FN3_RIM-BP1/2/3"/>
</dbReference>
<dbReference type="CDD" id="cd12013">
    <property type="entry name" value="SH3_RIM-BP_3"/>
    <property type="match status" value="1"/>
</dbReference>
<dbReference type="Gene3D" id="2.30.30.40">
    <property type="entry name" value="SH3 Domains"/>
    <property type="match status" value="3"/>
</dbReference>
<dbReference type="InterPro" id="IPR035755">
    <property type="entry name" value="RIM-BP_SH3_3"/>
</dbReference>
<feature type="region of interest" description="Disordered" evidence="13">
    <location>
        <begin position="924"/>
        <end position="947"/>
    </location>
</feature>
<dbReference type="GO" id="GO:0007274">
    <property type="term" value="P:neuromuscular synaptic transmission"/>
    <property type="evidence" value="ECO:0007669"/>
    <property type="project" value="TreeGrafter"/>
</dbReference>
<feature type="domain" description="SH3" evidence="14">
    <location>
        <begin position="849"/>
        <end position="916"/>
    </location>
</feature>
<evidence type="ECO:0000256" key="4">
    <source>
        <dbReference type="ARBA" id="ARBA00022475"/>
    </source>
</evidence>
<keyword evidence="17" id="KW-1185">Reference proteome</keyword>
<dbReference type="SMART" id="SM00326">
    <property type="entry name" value="SH3"/>
    <property type="match status" value="3"/>
</dbReference>